<dbReference type="Proteomes" id="UP000507245">
    <property type="component" value="Unassembled WGS sequence"/>
</dbReference>
<dbReference type="OrthoDB" id="1684486at2759"/>
<proteinExistence type="predicted"/>
<evidence type="ECO:0000313" key="2">
    <source>
        <dbReference type="Proteomes" id="UP000507245"/>
    </source>
</evidence>
<keyword evidence="2" id="KW-1185">Reference proteome</keyword>
<name>A0A6J5XK96_PRUAR</name>
<accession>A0A6J5XK96</accession>
<evidence type="ECO:0000313" key="1">
    <source>
        <dbReference type="EMBL" id="CAB4314159.1"/>
    </source>
</evidence>
<organism evidence="1 2">
    <name type="scientific">Prunus armeniaca</name>
    <name type="common">Apricot</name>
    <name type="synonym">Armeniaca vulgaris</name>
    <dbReference type="NCBI Taxonomy" id="36596"/>
    <lineage>
        <taxon>Eukaryota</taxon>
        <taxon>Viridiplantae</taxon>
        <taxon>Streptophyta</taxon>
        <taxon>Embryophyta</taxon>
        <taxon>Tracheophyta</taxon>
        <taxon>Spermatophyta</taxon>
        <taxon>Magnoliopsida</taxon>
        <taxon>eudicotyledons</taxon>
        <taxon>Gunneridae</taxon>
        <taxon>Pentapetalae</taxon>
        <taxon>rosids</taxon>
        <taxon>fabids</taxon>
        <taxon>Rosales</taxon>
        <taxon>Rosaceae</taxon>
        <taxon>Amygdaloideae</taxon>
        <taxon>Amygdaleae</taxon>
        <taxon>Prunus</taxon>
    </lineage>
</organism>
<sequence length="109" mass="12122">MGHLKQLHEILKSMEYTLTHGNITTIDFGNSVSAAMYAANDSASYFFGNANSTTDHTITFQGNNYIPAWSAEDEPESHGWLWRPESIDDTRLHGRGEVTANKLHGIRVG</sequence>
<gene>
    <name evidence="1" type="ORF">ORAREDHAP_LOCUS38388</name>
</gene>
<protein>
    <submittedName>
        <fullName evidence="1">Uncharacterized protein</fullName>
    </submittedName>
</protein>
<dbReference type="AlphaFoldDB" id="A0A6J5XK96"/>
<dbReference type="EMBL" id="CAEKKB010000006">
    <property type="protein sequence ID" value="CAB4314159.1"/>
    <property type="molecule type" value="Genomic_DNA"/>
</dbReference>
<reference evidence="2" key="1">
    <citation type="journal article" date="2020" name="Genome Biol.">
        <title>Gamete binning: chromosome-level and haplotype-resolved genome assembly enabled by high-throughput single-cell sequencing of gamete genomes.</title>
        <authorList>
            <person name="Campoy J.A."/>
            <person name="Sun H."/>
            <person name="Goel M."/>
            <person name="Jiao W.-B."/>
            <person name="Folz-Donahue K."/>
            <person name="Wang N."/>
            <person name="Rubio M."/>
            <person name="Liu C."/>
            <person name="Kukat C."/>
            <person name="Ruiz D."/>
            <person name="Huettel B."/>
            <person name="Schneeberger K."/>
        </authorList>
    </citation>
    <scope>NUCLEOTIDE SEQUENCE [LARGE SCALE GENOMIC DNA]</scope>
    <source>
        <strain evidence="2">cv. Rojo Pasion</strain>
    </source>
</reference>